<evidence type="ECO:0000313" key="12">
    <source>
        <dbReference type="Proteomes" id="UP000017469"/>
    </source>
</evidence>
<accession>U5SBX6</accession>
<organism evidence="11 12">
    <name type="scientific">Carnobacterium inhibens subsp. gilichinskyi</name>
    <dbReference type="NCBI Taxonomy" id="1266845"/>
    <lineage>
        <taxon>Bacteria</taxon>
        <taxon>Bacillati</taxon>
        <taxon>Bacillota</taxon>
        <taxon>Bacilli</taxon>
        <taxon>Lactobacillales</taxon>
        <taxon>Carnobacteriaceae</taxon>
        <taxon>Carnobacterium</taxon>
    </lineage>
</organism>
<dbReference type="RefSeq" id="WP_023179672.1">
    <property type="nucleotide sequence ID" value="NC_022606.1"/>
</dbReference>
<dbReference type="InterPro" id="IPR011059">
    <property type="entry name" value="Metal-dep_hydrolase_composite"/>
</dbReference>
<dbReference type="EMBL" id="CP006812">
    <property type="protein sequence ID" value="AGY82735.1"/>
    <property type="molecule type" value="Genomic_DNA"/>
</dbReference>
<dbReference type="KEGG" id="caw:Q783_11355"/>
<dbReference type="Gene3D" id="2.30.40.10">
    <property type="entry name" value="Urease, subunit C, domain 1"/>
    <property type="match status" value="1"/>
</dbReference>
<evidence type="ECO:0000256" key="3">
    <source>
        <dbReference type="ARBA" id="ARBA00012782"/>
    </source>
</evidence>
<dbReference type="InterPro" id="IPR032466">
    <property type="entry name" value="Metal_Hydrolase"/>
</dbReference>
<dbReference type="PANTHER" id="PTHR11113:SF2">
    <property type="entry name" value="ADENINE DEAMINASE"/>
    <property type="match status" value="1"/>
</dbReference>
<dbReference type="CDD" id="cd01295">
    <property type="entry name" value="AdeC"/>
    <property type="match status" value="1"/>
</dbReference>
<dbReference type="GO" id="GO:0006146">
    <property type="term" value="P:adenine catabolic process"/>
    <property type="evidence" value="ECO:0007669"/>
    <property type="project" value="InterPro"/>
</dbReference>
<evidence type="ECO:0000256" key="2">
    <source>
        <dbReference type="ARBA" id="ARBA00006773"/>
    </source>
</evidence>
<feature type="domain" description="Amidohydrolase-related" evidence="9">
    <location>
        <begin position="68"/>
        <end position="348"/>
    </location>
</feature>
<name>U5SBX6_9LACT</name>
<keyword evidence="5 8" id="KW-0464">Manganese</keyword>
<feature type="domain" description="Adenine deaminase C-terminal" evidence="10">
    <location>
        <begin position="407"/>
        <end position="573"/>
    </location>
</feature>
<evidence type="ECO:0000256" key="4">
    <source>
        <dbReference type="ARBA" id="ARBA00022801"/>
    </source>
</evidence>
<comment type="cofactor">
    <cofactor evidence="1 8">
        <name>Mn(2+)</name>
        <dbReference type="ChEBI" id="CHEBI:29035"/>
    </cofactor>
</comment>
<dbReference type="InterPro" id="IPR026912">
    <property type="entry name" value="Adenine_deam_C"/>
</dbReference>
<dbReference type="eggNOG" id="COG1001">
    <property type="taxonomic scope" value="Bacteria"/>
</dbReference>
<evidence type="ECO:0000313" key="11">
    <source>
        <dbReference type="EMBL" id="AGY82735.1"/>
    </source>
</evidence>
<keyword evidence="4 8" id="KW-0378">Hydrolase</keyword>
<dbReference type="Pfam" id="PF13382">
    <property type="entry name" value="Adenine_deam_C"/>
    <property type="match status" value="1"/>
</dbReference>
<dbReference type="EC" id="3.5.4.2" evidence="3 8"/>
<dbReference type="PATRIC" id="fig|1266845.5.peg.2162"/>
<evidence type="ECO:0000259" key="9">
    <source>
        <dbReference type="Pfam" id="PF01979"/>
    </source>
</evidence>
<dbReference type="FunFam" id="3.20.20.140:FF:000016">
    <property type="entry name" value="Adenine deaminase"/>
    <property type="match status" value="1"/>
</dbReference>
<dbReference type="SUPFAM" id="SSF51556">
    <property type="entry name" value="Metallo-dependent hydrolases"/>
    <property type="match status" value="1"/>
</dbReference>
<dbReference type="Pfam" id="PF01979">
    <property type="entry name" value="Amidohydro_1"/>
    <property type="match status" value="1"/>
</dbReference>
<comment type="catalytic activity">
    <reaction evidence="6 8">
        <text>adenine + H2O + H(+) = hypoxanthine + NH4(+)</text>
        <dbReference type="Rhea" id="RHEA:23688"/>
        <dbReference type="ChEBI" id="CHEBI:15377"/>
        <dbReference type="ChEBI" id="CHEBI:15378"/>
        <dbReference type="ChEBI" id="CHEBI:16708"/>
        <dbReference type="ChEBI" id="CHEBI:17368"/>
        <dbReference type="ChEBI" id="CHEBI:28938"/>
        <dbReference type="EC" id="3.5.4.2"/>
    </reaction>
</comment>
<dbReference type="Gene3D" id="3.20.20.140">
    <property type="entry name" value="Metal-dependent hydrolases"/>
    <property type="match status" value="1"/>
</dbReference>
<dbReference type="InterPro" id="IPR006679">
    <property type="entry name" value="Adenine_deam"/>
</dbReference>
<dbReference type="AlphaFoldDB" id="U5SBX6"/>
<dbReference type="HAMAP" id="MF_01518">
    <property type="entry name" value="Adenine_deamin"/>
    <property type="match status" value="1"/>
</dbReference>
<proteinExistence type="inferred from homology"/>
<dbReference type="HOGENOM" id="CLU_027935_0_0_9"/>
<dbReference type="InterPro" id="IPR006680">
    <property type="entry name" value="Amidohydro-rel"/>
</dbReference>
<evidence type="ECO:0000256" key="5">
    <source>
        <dbReference type="ARBA" id="ARBA00023211"/>
    </source>
</evidence>
<protein>
    <recommendedName>
        <fullName evidence="7 8">Adenine deaminase</fullName>
        <shortName evidence="8">Adenase</shortName>
        <shortName evidence="8">Adenine aminase</shortName>
        <ecNumber evidence="3 8">3.5.4.2</ecNumber>
    </recommendedName>
</protein>
<evidence type="ECO:0000256" key="1">
    <source>
        <dbReference type="ARBA" id="ARBA00001936"/>
    </source>
</evidence>
<evidence type="ECO:0000256" key="7">
    <source>
        <dbReference type="ARBA" id="ARBA00069718"/>
    </source>
</evidence>
<evidence type="ECO:0000256" key="8">
    <source>
        <dbReference type="HAMAP-Rule" id="MF_01518"/>
    </source>
</evidence>
<sequence>MNLRTTTLEKRISVSAKKTPADLVVKNGMIVNVFTGELMSGDIAIVDGVIAGIGSYEGAKTIDAHNKIIIPGLIDGHVHIESSLLTPKEFSKIVLQHGVTSVVTDPHEIANVAGVNGIQFMIDEATRLPMDIYMMLSSCVPATKFENNGALLNAEELSPFLSAPEVLGLAEVMDFASVKNGDSFMMDKIAMVQEANGLIDGHAAGLTKEELNIYMAAGIRTDHESINAKEAKDRLDMGMYLMIREGTVAKDLMALLPAVTAKNSRRCLFVTDDKLIDDLLEEGSIDHIIRLAIQNGLDPITAIQMGTLNTAECFNLDHLGAIAPGYQADFLILDDLETVSINQVFKKGVCISDNGKLNESLFKNEIGKGLKGPELARINAQELTVEALSIPLTDYICNVIEIIPNSLVTNHLKEEVTIEEGCFVPSIQKDQLKIAVIERHNGMNHIGLGLVKGFRLKQGAIATTVAHDSHNIVVVGTSDQEILKAVKQVIETNGGLAVVEGEEVLASLALPVAGLMTEMEYPVVNEQLKALNQAVSTIGESINFNPFLTLSFLTLPVIPKLKITDLGLFDFERSAHIPIQVIEEK</sequence>
<dbReference type="NCBIfam" id="TIGR01178">
    <property type="entry name" value="ade"/>
    <property type="match status" value="1"/>
</dbReference>
<dbReference type="Proteomes" id="UP000017469">
    <property type="component" value="Chromosome"/>
</dbReference>
<reference evidence="11 12" key="1">
    <citation type="journal article" date="2013" name="Genome Announc.">
        <title>Complete Genome Sequence of Carnobacterium gilichinskyi Strain WN1359T (DSM 27470T).</title>
        <authorList>
            <person name="Leonard M.T."/>
            <person name="Panayotova N."/>
            <person name="Farmerie W.G."/>
            <person name="Triplett E.W."/>
            <person name="Nicholson W.L."/>
        </authorList>
    </citation>
    <scope>NUCLEOTIDE SEQUENCE [LARGE SCALE GENOMIC DNA]</scope>
    <source>
        <strain evidence="11 12">WN1359</strain>
    </source>
</reference>
<evidence type="ECO:0000259" key="10">
    <source>
        <dbReference type="Pfam" id="PF13382"/>
    </source>
</evidence>
<dbReference type="SUPFAM" id="SSF51338">
    <property type="entry name" value="Composite domain of metallo-dependent hydrolases"/>
    <property type="match status" value="1"/>
</dbReference>
<evidence type="ECO:0000256" key="6">
    <source>
        <dbReference type="ARBA" id="ARBA00047720"/>
    </source>
</evidence>
<dbReference type="STRING" id="1266845.Q783_11355"/>
<gene>
    <name evidence="8" type="primary">ade</name>
    <name evidence="11" type="ORF">Q783_11355</name>
</gene>
<dbReference type="GO" id="GO:0000034">
    <property type="term" value="F:adenine deaminase activity"/>
    <property type="evidence" value="ECO:0007669"/>
    <property type="project" value="UniProtKB-UniRule"/>
</dbReference>
<comment type="similarity">
    <text evidence="2 8">Belongs to the metallo-dependent hydrolases superfamily. Adenine deaminase family.</text>
</comment>
<dbReference type="PANTHER" id="PTHR11113">
    <property type="entry name" value="N-ACETYLGLUCOSAMINE-6-PHOSPHATE DEACETYLASE"/>
    <property type="match status" value="1"/>
</dbReference>